<accession>A0ABP1YKZ6</accession>
<proteinExistence type="predicted"/>
<evidence type="ECO:0000313" key="1">
    <source>
        <dbReference type="EMBL" id="CNK49056.1"/>
    </source>
</evidence>
<reference evidence="1 2" key="1">
    <citation type="submission" date="2015-03" db="EMBL/GenBank/DDBJ databases">
        <authorList>
            <consortium name="Pathogen Informatics"/>
            <person name="Murphy D."/>
        </authorList>
    </citation>
    <scope>NUCLEOTIDE SEQUENCE [LARGE SCALE GENOMIC DNA]</scope>
    <source>
        <strain evidence="1 2">IP08791</strain>
    </source>
</reference>
<keyword evidence="2" id="KW-1185">Reference proteome</keyword>
<dbReference type="RefSeq" id="WP_042840612.1">
    <property type="nucleotide sequence ID" value="NZ_CQEH01000001.1"/>
</dbReference>
<dbReference type="EMBL" id="CQEH01000001">
    <property type="protein sequence ID" value="CNK49056.1"/>
    <property type="molecule type" value="Genomic_DNA"/>
</dbReference>
<organism evidence="1 2">
    <name type="scientific">Yersinia aldovae</name>
    <dbReference type="NCBI Taxonomy" id="29483"/>
    <lineage>
        <taxon>Bacteria</taxon>
        <taxon>Pseudomonadati</taxon>
        <taxon>Pseudomonadota</taxon>
        <taxon>Gammaproteobacteria</taxon>
        <taxon>Enterobacterales</taxon>
        <taxon>Yersiniaceae</taxon>
        <taxon>Yersinia</taxon>
    </lineage>
</organism>
<protein>
    <submittedName>
        <fullName evidence="1">Uncharacterized protein</fullName>
    </submittedName>
</protein>
<comment type="caution">
    <text evidence="1">The sequence shown here is derived from an EMBL/GenBank/DDBJ whole genome shotgun (WGS) entry which is preliminary data.</text>
</comment>
<evidence type="ECO:0000313" key="2">
    <source>
        <dbReference type="Proteomes" id="UP000038647"/>
    </source>
</evidence>
<sequence>MKHIHRIPPQQQEDESYWLAKFTSQKDSRFCVPAEARLHVPEVVNEIKTIRLVVREWRNHFEEYDVTGKDIDAVRPAFLHAPQLGMADIGTN</sequence>
<dbReference type="Proteomes" id="UP000038647">
    <property type="component" value="Unassembled WGS sequence"/>
</dbReference>
<gene>
    <name evidence="1" type="ORF">ERS137966_00404</name>
</gene>
<name>A0ABP1YKZ6_YERAL</name>